<name>A0A511FET7_9CELL</name>
<dbReference type="Proteomes" id="UP000564629">
    <property type="component" value="Unassembled WGS sequence"/>
</dbReference>
<dbReference type="Proteomes" id="UP000321723">
    <property type="component" value="Unassembled WGS sequence"/>
</dbReference>
<sequence length="356" mass="36163">MPRPGGPQIAQRLHDAAAAVVARHAEGAGDVGSAAVPLARVVRGDLVESVHAGHLVVLGPDGDVRLALGDPEVTVLARSSLKPLQAVGMLRAGLDLDGVHLALACASHDGTPEHLRVVRETLLAFGLDESDLDNTPDMPLDPDAAFAWRQDGHGPEPVAQNCSGKHAAMLATCLTHAGEPGWEPAGYREPEHPVQVACRAAIEELTGAQAWHTTVDGCGAALFSTTLIGLARAFARIATAPEREPGTPPARVATAMSAHPGLVGGERRDVTRAMRAVPGLVAKDGADGVYAAGLPDGSALAFKVADGGPRPRPAVLAAALRVAGVEASLVAALGDVPVLGHGEPVGAVVPTFGPAA</sequence>
<dbReference type="PANTHER" id="PTHR42110:SF1">
    <property type="entry name" value="L-ASPARAGINASE, PUTATIVE (AFU_ORTHOLOGUE AFUA_3G11890)-RELATED"/>
    <property type="match status" value="1"/>
</dbReference>
<organism evidence="1 3">
    <name type="scientific">Cellulomonas hominis</name>
    <dbReference type="NCBI Taxonomy" id="156981"/>
    <lineage>
        <taxon>Bacteria</taxon>
        <taxon>Bacillati</taxon>
        <taxon>Actinomycetota</taxon>
        <taxon>Actinomycetes</taxon>
        <taxon>Micrococcales</taxon>
        <taxon>Cellulomonadaceae</taxon>
        <taxon>Cellulomonas</taxon>
    </lineage>
</organism>
<reference evidence="2 4" key="2">
    <citation type="submission" date="2020-08" db="EMBL/GenBank/DDBJ databases">
        <title>Sequencing the genomes of 1000 actinobacteria strains.</title>
        <authorList>
            <person name="Klenk H.-P."/>
        </authorList>
    </citation>
    <scope>NUCLEOTIDE SEQUENCE [LARGE SCALE GENOMIC DNA]</scope>
    <source>
        <strain evidence="2 4">DSM 9581</strain>
    </source>
</reference>
<dbReference type="Pfam" id="PF06089">
    <property type="entry name" value="Asparaginase_II"/>
    <property type="match status" value="1"/>
</dbReference>
<keyword evidence="3" id="KW-1185">Reference proteome</keyword>
<dbReference type="EMBL" id="JACHDN010000001">
    <property type="protein sequence ID" value="MBB5472616.1"/>
    <property type="molecule type" value="Genomic_DNA"/>
</dbReference>
<reference evidence="1 3" key="1">
    <citation type="submission" date="2019-07" db="EMBL/GenBank/DDBJ databases">
        <title>Whole genome shotgun sequence of Cellulomonas hominis NBRC 16055.</title>
        <authorList>
            <person name="Hosoyama A."/>
            <person name="Uohara A."/>
            <person name="Ohji S."/>
            <person name="Ichikawa N."/>
        </authorList>
    </citation>
    <scope>NUCLEOTIDE SEQUENCE [LARGE SCALE GENOMIC DNA]</scope>
    <source>
        <strain evidence="1 3">NBRC 16055</strain>
    </source>
</reference>
<accession>A0A511FET7</accession>
<evidence type="ECO:0000313" key="2">
    <source>
        <dbReference type="EMBL" id="MBB5472616.1"/>
    </source>
</evidence>
<gene>
    <name evidence="1" type="primary">ansA</name>
    <name evidence="1" type="ORF">CHO01_19530</name>
    <name evidence="2" type="ORF">HNR08_001352</name>
</gene>
<dbReference type="InterPro" id="IPR010349">
    <property type="entry name" value="Asparaginase_II"/>
</dbReference>
<dbReference type="EMBL" id="BJVQ01000024">
    <property type="protein sequence ID" value="GEL46837.1"/>
    <property type="molecule type" value="Genomic_DNA"/>
</dbReference>
<dbReference type="AlphaFoldDB" id="A0A511FET7"/>
<proteinExistence type="predicted"/>
<evidence type="ECO:0000313" key="3">
    <source>
        <dbReference type="Proteomes" id="UP000321723"/>
    </source>
</evidence>
<evidence type="ECO:0000313" key="4">
    <source>
        <dbReference type="Proteomes" id="UP000564629"/>
    </source>
</evidence>
<protein>
    <submittedName>
        <fullName evidence="1 2">Asparaginase</fullName>
    </submittedName>
</protein>
<dbReference type="PANTHER" id="PTHR42110">
    <property type="entry name" value="L-ASPARAGINASE, PUTATIVE (AFU_ORTHOLOGUE AFUA_3G11890)-RELATED"/>
    <property type="match status" value="1"/>
</dbReference>
<comment type="caution">
    <text evidence="1">The sequence shown here is derived from an EMBL/GenBank/DDBJ whole genome shotgun (WGS) entry which is preliminary data.</text>
</comment>
<evidence type="ECO:0000313" key="1">
    <source>
        <dbReference type="EMBL" id="GEL46837.1"/>
    </source>
</evidence>
<dbReference type="RefSeq" id="WP_307724255.1">
    <property type="nucleotide sequence ID" value="NZ_BJVQ01000024.1"/>
</dbReference>